<dbReference type="AlphaFoldDB" id="A0A9K3JVE4"/>
<dbReference type="Proteomes" id="UP000215914">
    <property type="component" value="Unassembled WGS sequence"/>
</dbReference>
<gene>
    <name evidence="1" type="ORF">HanXRQr2_Chr01g0012391</name>
</gene>
<dbReference type="EMBL" id="MNCJ02000316">
    <property type="protein sequence ID" value="KAF5821307.1"/>
    <property type="molecule type" value="Genomic_DNA"/>
</dbReference>
<reference evidence="1" key="2">
    <citation type="submission" date="2020-06" db="EMBL/GenBank/DDBJ databases">
        <title>Helianthus annuus Genome sequencing and assembly Release 2.</title>
        <authorList>
            <person name="Gouzy J."/>
            <person name="Langlade N."/>
            <person name="Munos S."/>
        </authorList>
    </citation>
    <scope>NUCLEOTIDE SEQUENCE</scope>
    <source>
        <tissue evidence="1">Leaves</tissue>
    </source>
</reference>
<organism evidence="1 2">
    <name type="scientific">Helianthus annuus</name>
    <name type="common">Common sunflower</name>
    <dbReference type="NCBI Taxonomy" id="4232"/>
    <lineage>
        <taxon>Eukaryota</taxon>
        <taxon>Viridiplantae</taxon>
        <taxon>Streptophyta</taxon>
        <taxon>Embryophyta</taxon>
        <taxon>Tracheophyta</taxon>
        <taxon>Spermatophyta</taxon>
        <taxon>Magnoliopsida</taxon>
        <taxon>eudicotyledons</taxon>
        <taxon>Gunneridae</taxon>
        <taxon>Pentapetalae</taxon>
        <taxon>asterids</taxon>
        <taxon>campanulids</taxon>
        <taxon>Asterales</taxon>
        <taxon>Asteraceae</taxon>
        <taxon>Asteroideae</taxon>
        <taxon>Heliantheae alliance</taxon>
        <taxon>Heliantheae</taxon>
        <taxon>Helianthus</taxon>
    </lineage>
</organism>
<evidence type="ECO:0000313" key="2">
    <source>
        <dbReference type="Proteomes" id="UP000215914"/>
    </source>
</evidence>
<protein>
    <submittedName>
        <fullName evidence="1">Uncharacterized protein</fullName>
    </submittedName>
</protein>
<accession>A0A9K3JVE4</accession>
<reference evidence="1" key="1">
    <citation type="journal article" date="2017" name="Nature">
        <title>The sunflower genome provides insights into oil metabolism, flowering and Asterid evolution.</title>
        <authorList>
            <person name="Badouin H."/>
            <person name="Gouzy J."/>
            <person name="Grassa C.J."/>
            <person name="Murat F."/>
            <person name="Staton S.E."/>
            <person name="Cottret L."/>
            <person name="Lelandais-Briere C."/>
            <person name="Owens G.L."/>
            <person name="Carrere S."/>
            <person name="Mayjonade B."/>
            <person name="Legrand L."/>
            <person name="Gill N."/>
            <person name="Kane N.C."/>
            <person name="Bowers J.E."/>
            <person name="Hubner S."/>
            <person name="Bellec A."/>
            <person name="Berard A."/>
            <person name="Berges H."/>
            <person name="Blanchet N."/>
            <person name="Boniface M.C."/>
            <person name="Brunel D."/>
            <person name="Catrice O."/>
            <person name="Chaidir N."/>
            <person name="Claudel C."/>
            <person name="Donnadieu C."/>
            <person name="Faraut T."/>
            <person name="Fievet G."/>
            <person name="Helmstetter N."/>
            <person name="King M."/>
            <person name="Knapp S.J."/>
            <person name="Lai Z."/>
            <person name="Le Paslier M.C."/>
            <person name="Lippi Y."/>
            <person name="Lorenzon L."/>
            <person name="Mandel J.R."/>
            <person name="Marage G."/>
            <person name="Marchand G."/>
            <person name="Marquand E."/>
            <person name="Bret-Mestries E."/>
            <person name="Morien E."/>
            <person name="Nambeesan S."/>
            <person name="Nguyen T."/>
            <person name="Pegot-Espagnet P."/>
            <person name="Pouilly N."/>
            <person name="Raftis F."/>
            <person name="Sallet E."/>
            <person name="Schiex T."/>
            <person name="Thomas J."/>
            <person name="Vandecasteele C."/>
            <person name="Vares D."/>
            <person name="Vear F."/>
            <person name="Vautrin S."/>
            <person name="Crespi M."/>
            <person name="Mangin B."/>
            <person name="Burke J.M."/>
            <person name="Salse J."/>
            <person name="Munos S."/>
            <person name="Vincourt P."/>
            <person name="Rieseberg L.H."/>
            <person name="Langlade N.B."/>
        </authorList>
    </citation>
    <scope>NUCLEOTIDE SEQUENCE</scope>
    <source>
        <tissue evidence="1">Leaves</tissue>
    </source>
</reference>
<evidence type="ECO:0000313" key="1">
    <source>
        <dbReference type="EMBL" id="KAF5821307.1"/>
    </source>
</evidence>
<name>A0A9K3JVE4_HELAN</name>
<sequence>MFLLLGNKTSMVRQSEIDEFVECTLKASISVLVVGRTTRMNGVAKEFKPVSAVESFVVIGVDKGGCTKSRSFLDG</sequence>
<keyword evidence="2" id="KW-1185">Reference proteome</keyword>
<comment type="caution">
    <text evidence="1">The sequence shown here is derived from an EMBL/GenBank/DDBJ whole genome shotgun (WGS) entry which is preliminary data.</text>
</comment>
<dbReference type="Gramene" id="mRNA:HanXRQr2_Chr01g0012391">
    <property type="protein sequence ID" value="mRNA:HanXRQr2_Chr01g0012391"/>
    <property type="gene ID" value="HanXRQr2_Chr01g0012391"/>
</dbReference>
<proteinExistence type="predicted"/>